<dbReference type="AlphaFoldDB" id="D6PC64"/>
<feature type="region of interest" description="Disordered" evidence="1">
    <location>
        <begin position="1"/>
        <end position="79"/>
    </location>
</feature>
<feature type="compositionally biased region" description="Basic and acidic residues" evidence="1">
    <location>
        <begin position="60"/>
        <end position="79"/>
    </location>
</feature>
<feature type="compositionally biased region" description="Basic and acidic residues" evidence="1">
    <location>
        <begin position="18"/>
        <end position="39"/>
    </location>
</feature>
<name>D6PC64_9ARCH</name>
<accession>D6PC64</accession>
<dbReference type="EMBL" id="GU942976">
    <property type="protein sequence ID" value="ADD93315.1"/>
    <property type="molecule type" value="Genomic_DNA"/>
</dbReference>
<protein>
    <submittedName>
        <fullName evidence="2">Uncharacterized protein</fullName>
    </submittedName>
</protein>
<evidence type="ECO:0000313" key="2">
    <source>
        <dbReference type="EMBL" id="ADD93315.1"/>
    </source>
</evidence>
<evidence type="ECO:0000256" key="1">
    <source>
        <dbReference type="SAM" id="MobiDB-lite"/>
    </source>
</evidence>
<proteinExistence type="predicted"/>
<organism evidence="2">
    <name type="scientific">uncultured archaeon MedDCM-OCT-S09-C50</name>
    <dbReference type="NCBI Taxonomy" id="743102"/>
    <lineage>
        <taxon>Archaea</taxon>
        <taxon>environmental samples</taxon>
    </lineage>
</organism>
<reference evidence="2" key="1">
    <citation type="journal article" date="2010" name="ISME J.">
        <title>Metagenome of the Mediterranean deep chlorophyll maximum studied by direct and fosmid library 454 pyrosequencing.</title>
        <authorList>
            <person name="Ghai R."/>
            <person name="Martin-Cuadrado A.B."/>
            <person name="Molto A.G."/>
            <person name="Heredia I.G."/>
            <person name="Cabrera R."/>
            <person name="Martin J."/>
            <person name="Verdu M."/>
            <person name="Deschamps P."/>
            <person name="Moreira D."/>
            <person name="Lopez-Garcia P."/>
            <person name="Mira A."/>
            <person name="Rodriguez-Valera F."/>
        </authorList>
    </citation>
    <scope>NUCLEOTIDE SEQUENCE</scope>
</reference>
<sequence>MTAADTVSGSNVALNLARNEKNEEDWKGVSKEGIDEGRGVKPTFGRTGVGHPMVAGKGEGQQRETPKHQNRVHARELTFRGGEDRDDPFFVLSEFPHPAQLLKVCVEFDQVVMDGFVGGCNLPSRPTASIFP</sequence>
<feature type="compositionally biased region" description="Polar residues" evidence="1">
    <location>
        <begin position="1"/>
        <end position="13"/>
    </location>
</feature>